<dbReference type="Proteomes" id="UP000250443">
    <property type="component" value="Unassembled WGS sequence"/>
</dbReference>
<organism evidence="2 3">
    <name type="scientific">Pseudomonas luteola</name>
    <dbReference type="NCBI Taxonomy" id="47886"/>
    <lineage>
        <taxon>Bacteria</taxon>
        <taxon>Pseudomonadati</taxon>
        <taxon>Pseudomonadota</taxon>
        <taxon>Gammaproteobacteria</taxon>
        <taxon>Pseudomonadales</taxon>
        <taxon>Pseudomonadaceae</taxon>
        <taxon>Pseudomonas</taxon>
    </lineage>
</organism>
<reference evidence="1 4" key="2">
    <citation type="submission" date="2020-10" db="EMBL/GenBank/DDBJ databases">
        <title>Genome sequences of Pseudomonas isolates.</title>
        <authorList>
            <person name="Wessels L."/>
            <person name="Reich F."/>
            <person name="Hammerl J."/>
        </authorList>
    </citation>
    <scope>NUCLEOTIDE SEQUENCE [LARGE SCALE GENOMIC DNA]</scope>
    <source>
        <strain evidence="1 4">20-MO00624-0</strain>
    </source>
</reference>
<gene>
    <name evidence="1" type="ORF">IRZ65_07220</name>
    <name evidence="2" type="ORF">NCTC11842_03006</name>
</gene>
<reference evidence="2 3" key="1">
    <citation type="submission" date="2018-06" db="EMBL/GenBank/DDBJ databases">
        <authorList>
            <consortium name="Pathogen Informatics"/>
            <person name="Doyle S."/>
        </authorList>
    </citation>
    <scope>NUCLEOTIDE SEQUENCE [LARGE SCALE GENOMIC DNA]</scope>
    <source>
        <strain evidence="2 3">NCTC11842</strain>
    </source>
</reference>
<dbReference type="AlphaFoldDB" id="A0A2X2CMN9"/>
<evidence type="ECO:0000313" key="1">
    <source>
        <dbReference type="EMBL" id="MBF8640466.1"/>
    </source>
</evidence>
<accession>A0A2X2CMN9</accession>
<dbReference type="Pfam" id="PF05045">
    <property type="entry name" value="RgpF"/>
    <property type="match status" value="1"/>
</dbReference>
<proteinExistence type="predicted"/>
<evidence type="ECO:0000313" key="4">
    <source>
        <dbReference type="Proteomes" id="UP000626180"/>
    </source>
</evidence>
<dbReference type="EMBL" id="JADMCD010000003">
    <property type="protein sequence ID" value="MBF8640466.1"/>
    <property type="molecule type" value="Genomic_DNA"/>
</dbReference>
<name>A0A2X2CMN9_PSELU</name>
<evidence type="ECO:0000313" key="2">
    <source>
        <dbReference type="EMBL" id="SPZ09437.1"/>
    </source>
</evidence>
<dbReference type="RefSeq" id="WP_010797906.1">
    <property type="nucleotide sequence ID" value="NZ_CP069262.1"/>
</dbReference>
<evidence type="ECO:0000313" key="3">
    <source>
        <dbReference type="Proteomes" id="UP000250443"/>
    </source>
</evidence>
<sequence>MRLLSKILNTLVFQAANNYLKLQSYQNWKKSKKFKEQIILDKPYEGQKIMLLALYEKGILRNDVIGLLQSAKKQGIYTICVNTLKLTSIEKHKDIIDCYIDKHNYGRDFGSYKTGFEHLFRRGMQKDCPRLLMINDSIFFSSKHIDKFLEEMFESKIEALGATENFEIEHHLGSFCIALDKKILNNEVFQNYWKNYELTDVRPDVIKRGEMVLSKTLKRVVTSPDQFKALYDSTRIAKVLETHTDLIDSLVTLSRASELLPWPTYSSGIMVKGLTKKYLYSNHKLMRLWGKDVKSNEIEDFGMNFVMSTRSLAGFVYKHLEDVDLTYDDVYKTICIEAIAHFVETFSRGSQIHQNNIFLHHIGMPLIKLDGLYRGMFIARDVESLAQDLDGHQVDEFRQLMYSRPFGGNVFFGWKRAAFYRGLI</sequence>
<dbReference type="InterPro" id="IPR007739">
    <property type="entry name" value="RgpF"/>
</dbReference>
<protein>
    <submittedName>
        <fullName evidence="2">Rhamnan synthesis protein F</fullName>
    </submittedName>
</protein>
<keyword evidence="4" id="KW-1185">Reference proteome</keyword>
<dbReference type="Proteomes" id="UP000626180">
    <property type="component" value="Unassembled WGS sequence"/>
</dbReference>
<dbReference type="EMBL" id="UAUF01000013">
    <property type="protein sequence ID" value="SPZ09437.1"/>
    <property type="molecule type" value="Genomic_DNA"/>
</dbReference>